<reference evidence="1 2" key="1">
    <citation type="journal article" date="2013" name="ISME J.">
        <title>Metabolic model for the filamentous 'Candidatus Microthrix parvicella' based on genomic and metagenomic analyses.</title>
        <authorList>
            <person name="Jon McIlroy S."/>
            <person name="Kristiansen R."/>
            <person name="Albertsen M."/>
            <person name="Michael Karst S."/>
            <person name="Rossetti S."/>
            <person name="Lund Nielsen J."/>
            <person name="Tandoi V."/>
            <person name="James Seviour R."/>
            <person name="Nielsen P.H."/>
        </authorList>
    </citation>
    <scope>NUCLEOTIDE SEQUENCE [LARGE SCALE GENOMIC DNA]</scope>
    <source>
        <strain evidence="1 2">RN1</strain>
    </source>
</reference>
<keyword evidence="2" id="KW-1185">Reference proteome</keyword>
<accession>R4Z1Q2</accession>
<gene>
    <name evidence="1" type="ORF">BN381_130100</name>
</gene>
<evidence type="ECO:0000313" key="2">
    <source>
        <dbReference type="Proteomes" id="UP000018291"/>
    </source>
</evidence>
<dbReference type="AlphaFoldDB" id="R4Z1Q2"/>
<name>R4Z1Q2_9ACTN</name>
<dbReference type="Proteomes" id="UP000018291">
    <property type="component" value="Unassembled WGS sequence"/>
</dbReference>
<dbReference type="EMBL" id="CANL01000005">
    <property type="protein sequence ID" value="CCM62542.1"/>
    <property type="molecule type" value="Genomic_DNA"/>
</dbReference>
<proteinExistence type="predicted"/>
<protein>
    <submittedName>
        <fullName evidence="1">Uncharacterized protein</fullName>
    </submittedName>
</protein>
<organism evidence="1 2">
    <name type="scientific">Candidatus Neomicrothrix parvicella RN1</name>
    <dbReference type="NCBI Taxonomy" id="1229780"/>
    <lineage>
        <taxon>Bacteria</taxon>
        <taxon>Bacillati</taxon>
        <taxon>Actinomycetota</taxon>
        <taxon>Acidimicrobiia</taxon>
        <taxon>Acidimicrobiales</taxon>
        <taxon>Microthrixaceae</taxon>
        <taxon>Candidatus Neomicrothrix</taxon>
    </lineage>
</organism>
<sequence>MVDRPVDDFGASITGTTEVRVDVDDEADLRRRPRSIGRLVGRVSSDEFASISDASGLAFGPD</sequence>
<dbReference type="HOGENOM" id="CLU_2895644_0_0_11"/>
<comment type="caution">
    <text evidence="1">The sequence shown here is derived from an EMBL/GenBank/DDBJ whole genome shotgun (WGS) entry which is preliminary data.</text>
</comment>
<evidence type="ECO:0000313" key="1">
    <source>
        <dbReference type="EMBL" id="CCM62542.1"/>
    </source>
</evidence>